<protein>
    <submittedName>
        <fullName evidence="2">Uncharacterized protein</fullName>
    </submittedName>
</protein>
<feature type="region of interest" description="Disordered" evidence="1">
    <location>
        <begin position="45"/>
        <end position="173"/>
    </location>
</feature>
<dbReference type="AlphaFoldDB" id="A0A699YUN6"/>
<evidence type="ECO:0000256" key="1">
    <source>
        <dbReference type="SAM" id="MobiDB-lite"/>
    </source>
</evidence>
<evidence type="ECO:0000313" key="2">
    <source>
        <dbReference type="EMBL" id="GFH06742.1"/>
    </source>
</evidence>
<dbReference type="EMBL" id="BLLF01000054">
    <property type="protein sequence ID" value="GFH06742.1"/>
    <property type="molecule type" value="Genomic_DNA"/>
</dbReference>
<evidence type="ECO:0000313" key="3">
    <source>
        <dbReference type="Proteomes" id="UP000485058"/>
    </source>
</evidence>
<accession>A0A699YUN6</accession>
<feature type="region of interest" description="Disordered" evidence="1">
    <location>
        <begin position="1"/>
        <end position="24"/>
    </location>
</feature>
<feature type="compositionally biased region" description="Polar residues" evidence="1">
    <location>
        <begin position="45"/>
        <end position="67"/>
    </location>
</feature>
<name>A0A699YUN6_HAELA</name>
<proteinExistence type="predicted"/>
<feature type="compositionally biased region" description="Polar residues" evidence="1">
    <location>
        <begin position="126"/>
        <end position="148"/>
    </location>
</feature>
<keyword evidence="3" id="KW-1185">Reference proteome</keyword>
<sequence>MVDDEVPHSPPAKGRGAALSQRTLPALNLGQPSFETYMIDETLGRNTNTPRVQAPTTSTYTFSSSEPCTRVSPRSDWVSKEQPETAACSSSPPVPQSLDFRYTMCSPSPISPGSLGEAMTEPTRGTIPQHSLQLPTSPATPQLSTLSLSDPHLSAEQNTPVPASAPADLPTVR</sequence>
<gene>
    <name evidence="2" type="ORF">HaLaN_01423</name>
</gene>
<comment type="caution">
    <text evidence="2">The sequence shown here is derived from an EMBL/GenBank/DDBJ whole genome shotgun (WGS) entry which is preliminary data.</text>
</comment>
<organism evidence="2 3">
    <name type="scientific">Haematococcus lacustris</name>
    <name type="common">Green alga</name>
    <name type="synonym">Haematococcus pluvialis</name>
    <dbReference type="NCBI Taxonomy" id="44745"/>
    <lineage>
        <taxon>Eukaryota</taxon>
        <taxon>Viridiplantae</taxon>
        <taxon>Chlorophyta</taxon>
        <taxon>core chlorophytes</taxon>
        <taxon>Chlorophyceae</taxon>
        <taxon>CS clade</taxon>
        <taxon>Chlamydomonadales</taxon>
        <taxon>Haematococcaceae</taxon>
        <taxon>Haematococcus</taxon>
    </lineage>
</organism>
<dbReference type="Proteomes" id="UP000485058">
    <property type="component" value="Unassembled WGS sequence"/>
</dbReference>
<reference evidence="2 3" key="1">
    <citation type="submission" date="2020-02" db="EMBL/GenBank/DDBJ databases">
        <title>Draft genome sequence of Haematococcus lacustris strain NIES-144.</title>
        <authorList>
            <person name="Morimoto D."/>
            <person name="Nakagawa S."/>
            <person name="Yoshida T."/>
            <person name="Sawayama S."/>
        </authorList>
    </citation>
    <scope>NUCLEOTIDE SEQUENCE [LARGE SCALE GENOMIC DNA]</scope>
    <source>
        <strain evidence="2 3">NIES-144</strain>
    </source>
</reference>